<dbReference type="Proteomes" id="UP000304953">
    <property type="component" value="Unassembled WGS sequence"/>
</dbReference>
<dbReference type="EMBL" id="SRYA01000013">
    <property type="protein sequence ID" value="TGY96759.1"/>
    <property type="molecule type" value="Genomic_DNA"/>
</dbReference>
<name>A0AC61RYQ0_9FIRM</name>
<accession>A0AC61RYQ0</accession>
<gene>
    <name evidence="1" type="ORF">E5329_08310</name>
</gene>
<evidence type="ECO:0000313" key="2">
    <source>
        <dbReference type="Proteomes" id="UP000304953"/>
    </source>
</evidence>
<proteinExistence type="predicted"/>
<evidence type="ECO:0000313" key="1">
    <source>
        <dbReference type="EMBL" id="TGY96759.1"/>
    </source>
</evidence>
<keyword evidence="2" id="KW-1185">Reference proteome</keyword>
<comment type="caution">
    <text evidence="1">The sequence shown here is derived from an EMBL/GenBank/DDBJ whole genome shotgun (WGS) entry which is preliminary data.</text>
</comment>
<sequence>MKKNILLIATGGTIASQKSEHGLAPLIQAKEILSYIPDVSGFCNPDAIQLCNIDSTNMEPCHWKNMVKAIRDNYDKYDGFVLAHGTDTMAYTAAALSYMIQKSRKPIVITGAQKSIDLEITDAKTNLLDSFCYAADENSQGVQIVFGGKVIAGTRAKKIRSKSYNAFDSIDFPFLAMIQDGRIMRYIPTVPFEEEVTFYEEMNDNIFLLKLIPGISPKGLRFLFEQYDAIIVESFGVGGIPASVADIFYGLHETYPDKIIIMATQVAHEGSDMTVYEVGNKIKKECKFLESYDMTLEAVIAKTMWMLGGKMLKKWELEQIFYKKINYDLIFDPHV</sequence>
<protein>
    <submittedName>
        <fullName evidence="1">Asparaginase</fullName>
    </submittedName>
</protein>
<organism evidence="1 2">
    <name type="scientific">Petralouisia muris</name>
    <dbReference type="NCBI Taxonomy" id="3032872"/>
    <lineage>
        <taxon>Bacteria</taxon>
        <taxon>Bacillati</taxon>
        <taxon>Bacillota</taxon>
        <taxon>Clostridia</taxon>
        <taxon>Lachnospirales</taxon>
        <taxon>Lachnospiraceae</taxon>
        <taxon>Petralouisia</taxon>
    </lineage>
</organism>
<reference evidence="1" key="1">
    <citation type="submission" date="2019-04" db="EMBL/GenBank/DDBJ databases">
        <title>Microbes associate with the intestines of laboratory mice.</title>
        <authorList>
            <person name="Navarre W."/>
            <person name="Wong E."/>
            <person name="Huang K."/>
            <person name="Tropini C."/>
            <person name="Ng K."/>
            <person name="Yu B."/>
        </authorList>
    </citation>
    <scope>NUCLEOTIDE SEQUENCE</scope>
    <source>
        <strain evidence="1">NM01_1-7b</strain>
    </source>
</reference>